<evidence type="ECO:0000313" key="5">
    <source>
        <dbReference type="Proteomes" id="UP000826616"/>
    </source>
</evidence>
<name>A0A1G8BT73_ANETH</name>
<keyword evidence="1" id="KW-0812">Transmembrane</keyword>
<dbReference type="RefSeq" id="WP_057899277.1">
    <property type="nucleotide sequence ID" value="NZ_CP080764.1"/>
</dbReference>
<sequence length="281" mass="32235">MKKIVFIVMSVAFLFMALYTGWMVLGKRVSSTQVPEQTLSAYQRMDQLSQDIYQLTKEEKYSEAKQSLTELGVLFAETKPPKGLSLEAVNALSDTILKAKRAFAAVEPESDRLLWHALQVRLSIDSLTHERQPLWKNYYNSYKEHINKMILLAAGRKESDFSRTFMQNLQLYQTLKPAFTVSATAQQIEMLYSIYSFLLQETRKAQYNWDAIANALNELNRVVDAIFVGEDTSAFALGMPPESPFLIIALFASVIFTALGYVGWKKYKAEQNLKKKRRREL</sequence>
<dbReference type="Proteomes" id="UP000198956">
    <property type="component" value="Unassembled WGS sequence"/>
</dbReference>
<evidence type="ECO:0000313" key="2">
    <source>
        <dbReference type="EMBL" id="QYY43878.1"/>
    </source>
</evidence>
<reference evidence="3 4" key="1">
    <citation type="submission" date="2016-10" db="EMBL/GenBank/DDBJ databases">
        <authorList>
            <person name="de Groot N.N."/>
        </authorList>
    </citation>
    <scope>NUCLEOTIDE SEQUENCE [LARGE SCALE GENOMIC DNA]</scope>
    <source>
        <strain evidence="3 4">L 420-91</strain>
    </source>
</reference>
<keyword evidence="1" id="KW-1133">Transmembrane helix</keyword>
<evidence type="ECO:0000256" key="1">
    <source>
        <dbReference type="SAM" id="Phobius"/>
    </source>
</evidence>
<keyword evidence="5" id="KW-1185">Reference proteome</keyword>
<dbReference type="OrthoDB" id="2464294at2"/>
<dbReference type="InterPro" id="IPR014231">
    <property type="entry name" value="Spore_YpjB"/>
</dbReference>
<gene>
    <name evidence="2" type="ORF">K3F53_06685</name>
    <name evidence="3" type="ORF">SAMN04489735_102144</name>
</gene>
<proteinExistence type="predicted"/>
<organism evidence="3 4">
    <name type="scientific">Aneurinibacillus thermoaerophilus</name>
    <dbReference type="NCBI Taxonomy" id="143495"/>
    <lineage>
        <taxon>Bacteria</taxon>
        <taxon>Bacillati</taxon>
        <taxon>Bacillota</taxon>
        <taxon>Bacilli</taxon>
        <taxon>Bacillales</taxon>
        <taxon>Paenibacillaceae</taxon>
        <taxon>Aneurinibacillus group</taxon>
        <taxon>Aneurinibacillus</taxon>
    </lineage>
</organism>
<dbReference type="Proteomes" id="UP000826616">
    <property type="component" value="Chromosome"/>
</dbReference>
<reference evidence="2 5" key="2">
    <citation type="submission" date="2021-08" db="EMBL/GenBank/DDBJ databases">
        <title>Complete genome sequence of the strain Aneurinibacillus thermoaerophilus CCM 8960.</title>
        <authorList>
            <person name="Musilova J."/>
            <person name="Kourilova X."/>
            <person name="Pernicova I."/>
            <person name="Bezdicek M."/>
            <person name="Lengerova M."/>
            <person name="Obruca S."/>
            <person name="Sedlar K."/>
        </authorList>
    </citation>
    <scope>NUCLEOTIDE SEQUENCE [LARGE SCALE GENOMIC DNA]</scope>
    <source>
        <strain evidence="2 5">CCM 8960</strain>
    </source>
</reference>
<dbReference type="EMBL" id="CP080764">
    <property type="protein sequence ID" value="QYY43878.1"/>
    <property type="molecule type" value="Genomic_DNA"/>
</dbReference>
<dbReference type="GeneID" id="97141053"/>
<evidence type="ECO:0000313" key="4">
    <source>
        <dbReference type="Proteomes" id="UP000198956"/>
    </source>
</evidence>
<keyword evidence="1" id="KW-0472">Membrane</keyword>
<feature type="transmembrane region" description="Helical" evidence="1">
    <location>
        <begin position="245"/>
        <end position="264"/>
    </location>
</feature>
<protein>
    <submittedName>
        <fullName evidence="3">Sporulation protein YpjB</fullName>
    </submittedName>
</protein>
<evidence type="ECO:0000313" key="3">
    <source>
        <dbReference type="EMBL" id="SDH36362.1"/>
    </source>
</evidence>
<dbReference type="Pfam" id="PF09577">
    <property type="entry name" value="Spore_YpjB"/>
    <property type="match status" value="1"/>
</dbReference>
<dbReference type="EMBL" id="FNDE01000021">
    <property type="protein sequence ID" value="SDH36362.1"/>
    <property type="molecule type" value="Genomic_DNA"/>
</dbReference>
<accession>A0A1G8BT73</accession>
<dbReference type="AlphaFoldDB" id="A0A1G8BT73"/>